<dbReference type="Pfam" id="PF01000">
    <property type="entry name" value="RNA_pol_A_bac"/>
    <property type="match status" value="1"/>
</dbReference>
<evidence type="ECO:0000256" key="5">
    <source>
        <dbReference type="ARBA" id="ARBA00022679"/>
    </source>
</evidence>
<dbReference type="NCBIfam" id="TIGR02027">
    <property type="entry name" value="rpoA"/>
    <property type="match status" value="1"/>
</dbReference>
<dbReference type="Gene3D" id="2.170.120.12">
    <property type="entry name" value="DNA-directed RNA polymerase, insert domain"/>
    <property type="match status" value="1"/>
</dbReference>
<evidence type="ECO:0000256" key="1">
    <source>
        <dbReference type="ARBA" id="ARBA00007123"/>
    </source>
</evidence>
<dbReference type="STRING" id="1802701.A3A33_00460"/>
<keyword evidence="4 13" id="KW-0240">DNA-directed RNA polymerase</keyword>
<dbReference type="SUPFAM" id="SSF55257">
    <property type="entry name" value="RBP11-like subunits of RNA polymerase"/>
    <property type="match status" value="1"/>
</dbReference>
<evidence type="ECO:0000313" key="13">
    <source>
        <dbReference type="EMBL" id="OGN27794.1"/>
    </source>
</evidence>
<dbReference type="EC" id="2.7.7.6" evidence="2"/>
<evidence type="ECO:0000256" key="7">
    <source>
        <dbReference type="ARBA" id="ARBA00023163"/>
    </source>
</evidence>
<feature type="domain" description="DNA-directed RNA polymerase RpoA/D/Rpb3-type" evidence="12">
    <location>
        <begin position="17"/>
        <end position="225"/>
    </location>
</feature>
<evidence type="ECO:0000256" key="4">
    <source>
        <dbReference type="ARBA" id="ARBA00022478"/>
    </source>
</evidence>
<dbReference type="NCBIfam" id="NF003519">
    <property type="entry name" value="PRK05182.2-5"/>
    <property type="match status" value="1"/>
</dbReference>
<dbReference type="SMART" id="SM00662">
    <property type="entry name" value="RPOLD"/>
    <property type="match status" value="1"/>
</dbReference>
<reference evidence="13 14" key="1">
    <citation type="journal article" date="2016" name="Nat. Commun.">
        <title>Thousands of microbial genomes shed light on interconnected biogeochemical processes in an aquifer system.</title>
        <authorList>
            <person name="Anantharaman K."/>
            <person name="Brown C.T."/>
            <person name="Hug L.A."/>
            <person name="Sharon I."/>
            <person name="Castelle C.J."/>
            <person name="Probst A.J."/>
            <person name="Thomas B.C."/>
            <person name="Singh A."/>
            <person name="Wilkins M.J."/>
            <person name="Karaoz U."/>
            <person name="Brodie E.L."/>
            <person name="Williams K.H."/>
            <person name="Hubbard S.S."/>
            <person name="Banfield J.F."/>
        </authorList>
    </citation>
    <scope>NUCLEOTIDE SEQUENCE [LARGE SCALE GENOMIC DNA]</scope>
</reference>
<comment type="similarity">
    <text evidence="1">Belongs to the RNA polymerase alpha chain family.</text>
</comment>
<dbReference type="FunFam" id="2.170.120.12:FF:000001">
    <property type="entry name" value="DNA-directed RNA polymerase subunit alpha"/>
    <property type="match status" value="1"/>
</dbReference>
<dbReference type="InterPro" id="IPR036643">
    <property type="entry name" value="RNApol_insert_sf"/>
</dbReference>
<keyword evidence="7" id="KW-0804">Transcription</keyword>
<evidence type="ECO:0000313" key="14">
    <source>
        <dbReference type="Proteomes" id="UP000179047"/>
    </source>
</evidence>
<organism evidence="13 14">
    <name type="scientific">Candidatus Yanofskybacteria bacterium RIFCSPLOWO2_01_FULL_49_25</name>
    <dbReference type="NCBI Taxonomy" id="1802701"/>
    <lineage>
        <taxon>Bacteria</taxon>
        <taxon>Candidatus Yanofskyibacteriota</taxon>
    </lineage>
</organism>
<dbReference type="CDD" id="cd06928">
    <property type="entry name" value="RNAP_alpha_NTD"/>
    <property type="match status" value="1"/>
</dbReference>
<sequence>MIQLPTEPKIVSKNGNTTVFEISPLYPGYGMTVGNTLRRVLISSIDGAAITAVKIRGVDHEFTTIPGVMEDVIEVILNLKRVRIKLFKNEPVTLSLSFKGQGDVTARDIKTTADVEVVNPDQKIATATDKKIEIEMELTVEHGVGYVPVEQRQKEKLSVGEIAIDGIFSPIKNTNFTVENIRVGQRTDYNKVILTIETDGSITPEEALLKASRVVLDHFEIINKIEVPENAPKETKESVKSAKKPAKKLKAKS</sequence>
<proteinExistence type="inferred from homology"/>
<protein>
    <recommendedName>
        <fullName evidence="3">DNA-directed RNA polymerase subunit alpha</fullName>
        <ecNumber evidence="2">2.7.7.6</ecNumber>
    </recommendedName>
    <alternativeName>
        <fullName evidence="9">RNA polymerase subunit alpha</fullName>
    </alternativeName>
    <alternativeName>
        <fullName evidence="8">Transcriptase subunit alpha</fullName>
    </alternativeName>
</protein>
<dbReference type="Proteomes" id="UP000179047">
    <property type="component" value="Unassembled WGS sequence"/>
</dbReference>
<dbReference type="GO" id="GO:0005737">
    <property type="term" value="C:cytoplasm"/>
    <property type="evidence" value="ECO:0007669"/>
    <property type="project" value="UniProtKB-ARBA"/>
</dbReference>
<dbReference type="GO" id="GO:0003899">
    <property type="term" value="F:DNA-directed RNA polymerase activity"/>
    <property type="evidence" value="ECO:0007669"/>
    <property type="project" value="UniProtKB-EC"/>
</dbReference>
<feature type="region of interest" description="Disordered" evidence="11">
    <location>
        <begin position="230"/>
        <end position="253"/>
    </location>
</feature>
<dbReference type="InterPro" id="IPR036603">
    <property type="entry name" value="RBP11-like"/>
</dbReference>
<keyword evidence="6" id="KW-0548">Nucleotidyltransferase</keyword>
<dbReference type="Pfam" id="PF01193">
    <property type="entry name" value="RNA_pol_L"/>
    <property type="match status" value="1"/>
</dbReference>
<keyword evidence="5" id="KW-0808">Transferase</keyword>
<dbReference type="InterPro" id="IPR011773">
    <property type="entry name" value="DNA-dir_RpoA"/>
</dbReference>
<dbReference type="GO" id="GO:0003677">
    <property type="term" value="F:DNA binding"/>
    <property type="evidence" value="ECO:0007669"/>
    <property type="project" value="InterPro"/>
</dbReference>
<feature type="compositionally biased region" description="Basic and acidic residues" evidence="11">
    <location>
        <begin position="230"/>
        <end position="240"/>
    </location>
</feature>
<evidence type="ECO:0000256" key="8">
    <source>
        <dbReference type="ARBA" id="ARBA00032524"/>
    </source>
</evidence>
<accession>A0A1F8GQX0</accession>
<evidence type="ECO:0000256" key="3">
    <source>
        <dbReference type="ARBA" id="ARBA00015972"/>
    </source>
</evidence>
<evidence type="ECO:0000256" key="10">
    <source>
        <dbReference type="ARBA" id="ARBA00048552"/>
    </source>
</evidence>
<gene>
    <name evidence="13" type="ORF">A3A33_00460</name>
</gene>
<name>A0A1F8GQX0_9BACT</name>
<dbReference type="AlphaFoldDB" id="A0A1F8GQX0"/>
<evidence type="ECO:0000256" key="11">
    <source>
        <dbReference type="SAM" id="MobiDB-lite"/>
    </source>
</evidence>
<evidence type="ECO:0000256" key="2">
    <source>
        <dbReference type="ARBA" id="ARBA00012418"/>
    </source>
</evidence>
<evidence type="ECO:0000259" key="12">
    <source>
        <dbReference type="SMART" id="SM00662"/>
    </source>
</evidence>
<dbReference type="GO" id="GO:0006351">
    <property type="term" value="P:DNA-templated transcription"/>
    <property type="evidence" value="ECO:0007669"/>
    <property type="project" value="InterPro"/>
</dbReference>
<evidence type="ECO:0000256" key="6">
    <source>
        <dbReference type="ARBA" id="ARBA00022695"/>
    </source>
</evidence>
<evidence type="ECO:0000256" key="9">
    <source>
        <dbReference type="ARBA" id="ARBA00033070"/>
    </source>
</evidence>
<dbReference type="Gene3D" id="3.30.1360.10">
    <property type="entry name" value="RNA polymerase, RBP11-like subunit"/>
    <property type="match status" value="1"/>
</dbReference>
<comment type="caution">
    <text evidence="13">The sequence shown here is derived from an EMBL/GenBank/DDBJ whole genome shotgun (WGS) entry which is preliminary data.</text>
</comment>
<dbReference type="EMBL" id="MGKP01000027">
    <property type="protein sequence ID" value="OGN27794.1"/>
    <property type="molecule type" value="Genomic_DNA"/>
</dbReference>
<feature type="compositionally biased region" description="Basic residues" evidence="11">
    <location>
        <begin position="241"/>
        <end position="253"/>
    </location>
</feature>
<dbReference type="SUPFAM" id="SSF56553">
    <property type="entry name" value="Insert subdomain of RNA polymerase alpha subunit"/>
    <property type="match status" value="1"/>
</dbReference>
<dbReference type="GO" id="GO:0000428">
    <property type="term" value="C:DNA-directed RNA polymerase complex"/>
    <property type="evidence" value="ECO:0007669"/>
    <property type="project" value="UniProtKB-KW"/>
</dbReference>
<dbReference type="InterPro" id="IPR011263">
    <property type="entry name" value="DNA-dir_RNA_pol_RpoA/D/Rpb3"/>
</dbReference>
<dbReference type="GO" id="GO:0046983">
    <property type="term" value="F:protein dimerization activity"/>
    <property type="evidence" value="ECO:0007669"/>
    <property type="project" value="InterPro"/>
</dbReference>
<dbReference type="InterPro" id="IPR011262">
    <property type="entry name" value="DNA-dir_RNA_pol_insert"/>
</dbReference>
<comment type="catalytic activity">
    <reaction evidence="10">
        <text>RNA(n) + a ribonucleoside 5'-triphosphate = RNA(n+1) + diphosphate</text>
        <dbReference type="Rhea" id="RHEA:21248"/>
        <dbReference type="Rhea" id="RHEA-COMP:14527"/>
        <dbReference type="Rhea" id="RHEA-COMP:17342"/>
        <dbReference type="ChEBI" id="CHEBI:33019"/>
        <dbReference type="ChEBI" id="CHEBI:61557"/>
        <dbReference type="ChEBI" id="CHEBI:140395"/>
        <dbReference type="EC" id="2.7.7.6"/>
    </reaction>
</comment>